<evidence type="ECO:0008006" key="2">
    <source>
        <dbReference type="Google" id="ProtNLM"/>
    </source>
</evidence>
<comment type="caution">
    <text evidence="1">The sequence shown here is derived from an EMBL/GenBank/DDBJ whole genome shotgun (WGS) entry which is preliminary data.</text>
</comment>
<protein>
    <recommendedName>
        <fullName evidence="2">Lipoprotein</fullName>
    </recommendedName>
</protein>
<sequence>MKIKFILEIVYFSALMFALFILGGCSTCPGSQNPVVTRYYNAVDILNYPDASQRCILSKTYNATRTLGLWSGKINYSDYIDFDISDEDQLTYLRYTHGANYENLRTLYNRYMSFFKKNGSHYRHGGDYPSFTCEYLVWFVRVDLRGELLRVTARRIEF</sequence>
<organism evidence="1">
    <name type="scientific">marine sediment metagenome</name>
    <dbReference type="NCBI Taxonomy" id="412755"/>
    <lineage>
        <taxon>unclassified sequences</taxon>
        <taxon>metagenomes</taxon>
        <taxon>ecological metagenomes</taxon>
    </lineage>
</organism>
<gene>
    <name evidence="1" type="ORF">LCGC14_1232830</name>
</gene>
<proteinExistence type="predicted"/>
<accession>A0A0F9LC38</accession>
<name>A0A0F9LC38_9ZZZZ</name>
<dbReference type="PROSITE" id="PS51257">
    <property type="entry name" value="PROKAR_LIPOPROTEIN"/>
    <property type="match status" value="1"/>
</dbReference>
<dbReference type="AlphaFoldDB" id="A0A0F9LC38"/>
<evidence type="ECO:0000313" key="1">
    <source>
        <dbReference type="EMBL" id="KKM91013.1"/>
    </source>
</evidence>
<dbReference type="EMBL" id="LAZR01006593">
    <property type="protein sequence ID" value="KKM91013.1"/>
    <property type="molecule type" value="Genomic_DNA"/>
</dbReference>
<reference evidence="1" key="1">
    <citation type="journal article" date="2015" name="Nature">
        <title>Complex archaea that bridge the gap between prokaryotes and eukaryotes.</title>
        <authorList>
            <person name="Spang A."/>
            <person name="Saw J.H."/>
            <person name="Jorgensen S.L."/>
            <person name="Zaremba-Niedzwiedzka K."/>
            <person name="Martijn J."/>
            <person name="Lind A.E."/>
            <person name="van Eijk R."/>
            <person name="Schleper C."/>
            <person name="Guy L."/>
            <person name="Ettema T.J."/>
        </authorList>
    </citation>
    <scope>NUCLEOTIDE SEQUENCE</scope>
</reference>